<protein>
    <submittedName>
        <fullName evidence="1">Uncharacterized protein</fullName>
    </submittedName>
</protein>
<evidence type="ECO:0000313" key="2">
    <source>
        <dbReference type="Proteomes" id="UP001159427"/>
    </source>
</evidence>
<gene>
    <name evidence="1" type="ORF">PEVE_00008859</name>
</gene>
<feature type="non-terminal residue" evidence="1">
    <location>
        <position position="90"/>
    </location>
</feature>
<evidence type="ECO:0000313" key="1">
    <source>
        <dbReference type="EMBL" id="CAH3173092.1"/>
    </source>
</evidence>
<sequence length="90" mass="10484">FVQLVYTHPPNERRGFTCTRLVNLSVYSASKVTLYQPVTSIWRVCSKQNRCRHFQIYCLLQFPCNFGINWKKGCAEILLQQKKTAPTFAP</sequence>
<name>A0ABN8R5H9_9CNID</name>
<comment type="caution">
    <text evidence="1">The sequence shown here is derived from an EMBL/GenBank/DDBJ whole genome shotgun (WGS) entry which is preliminary data.</text>
</comment>
<dbReference type="EMBL" id="CALNXI010001602">
    <property type="protein sequence ID" value="CAH3173092.1"/>
    <property type="molecule type" value="Genomic_DNA"/>
</dbReference>
<accession>A0ABN8R5H9</accession>
<reference evidence="1 2" key="1">
    <citation type="submission" date="2022-05" db="EMBL/GenBank/DDBJ databases">
        <authorList>
            <consortium name="Genoscope - CEA"/>
            <person name="William W."/>
        </authorList>
    </citation>
    <scope>NUCLEOTIDE SEQUENCE [LARGE SCALE GENOMIC DNA]</scope>
</reference>
<keyword evidence="2" id="KW-1185">Reference proteome</keyword>
<dbReference type="Proteomes" id="UP001159427">
    <property type="component" value="Unassembled WGS sequence"/>
</dbReference>
<feature type="non-terminal residue" evidence="1">
    <location>
        <position position="1"/>
    </location>
</feature>
<organism evidence="1 2">
    <name type="scientific">Porites evermanni</name>
    <dbReference type="NCBI Taxonomy" id="104178"/>
    <lineage>
        <taxon>Eukaryota</taxon>
        <taxon>Metazoa</taxon>
        <taxon>Cnidaria</taxon>
        <taxon>Anthozoa</taxon>
        <taxon>Hexacorallia</taxon>
        <taxon>Scleractinia</taxon>
        <taxon>Fungiina</taxon>
        <taxon>Poritidae</taxon>
        <taxon>Porites</taxon>
    </lineage>
</organism>
<proteinExistence type="predicted"/>